<keyword evidence="14" id="KW-1185">Reference proteome</keyword>
<dbReference type="GO" id="GO:0005886">
    <property type="term" value="C:plasma membrane"/>
    <property type="evidence" value="ECO:0007669"/>
    <property type="project" value="UniProtKB-SubCell"/>
</dbReference>
<dbReference type="PIRSF" id="PIRSF016636">
    <property type="entry name" value="AlgI_DltB"/>
    <property type="match status" value="1"/>
</dbReference>
<name>A0A1Q2M0S1_9GAMM</name>
<dbReference type="AlphaFoldDB" id="A0A1Q2M0S1"/>
<keyword evidence="10 11" id="KW-0012">Acyltransferase</keyword>
<evidence type="ECO:0000256" key="12">
    <source>
        <dbReference type="SAM" id="Phobius"/>
    </source>
</evidence>
<accession>A0A1Q2M0S1</accession>
<organism evidence="13 14">
    <name type="scientific">Microbulbifer agarilyticus</name>
    <dbReference type="NCBI Taxonomy" id="260552"/>
    <lineage>
        <taxon>Bacteria</taxon>
        <taxon>Pseudomonadati</taxon>
        <taxon>Pseudomonadota</taxon>
        <taxon>Gammaproteobacteria</taxon>
        <taxon>Cellvibrionales</taxon>
        <taxon>Microbulbiferaceae</taxon>
        <taxon>Microbulbifer</taxon>
    </lineage>
</organism>
<comment type="similarity">
    <text evidence="3 11">Belongs to the membrane-bound acyltransferase family.</text>
</comment>
<dbReference type="UniPathway" id="UPA00286"/>
<evidence type="ECO:0000256" key="5">
    <source>
        <dbReference type="ARBA" id="ARBA00022679"/>
    </source>
</evidence>
<feature type="transmembrane region" description="Helical" evidence="12">
    <location>
        <begin position="51"/>
        <end position="69"/>
    </location>
</feature>
<reference evidence="13" key="1">
    <citation type="submission" date="2017-02" db="EMBL/GenBank/DDBJ databases">
        <title>Genome of Microbulbifer agarilyticus GP101.</title>
        <authorList>
            <person name="Jung J."/>
            <person name="Bae S.S."/>
            <person name="Baek K."/>
        </authorList>
    </citation>
    <scope>NUCLEOTIDE SEQUENCE [LARGE SCALE GENOMIC DNA]</scope>
    <source>
        <strain evidence="13">GP101</strain>
    </source>
</reference>
<dbReference type="PANTHER" id="PTHR13285">
    <property type="entry name" value="ACYLTRANSFERASE"/>
    <property type="match status" value="1"/>
</dbReference>
<gene>
    <name evidence="13" type="ORF">Mag101_00550</name>
</gene>
<dbReference type="PANTHER" id="PTHR13285:SF23">
    <property type="entry name" value="TEICHOIC ACID D-ALANYLTRANSFERASE"/>
    <property type="match status" value="1"/>
</dbReference>
<proteinExistence type="inferred from homology"/>
<evidence type="ECO:0000256" key="6">
    <source>
        <dbReference type="ARBA" id="ARBA00022692"/>
    </source>
</evidence>
<feature type="transmembrane region" description="Helical" evidence="12">
    <location>
        <begin position="511"/>
        <end position="534"/>
    </location>
</feature>
<evidence type="ECO:0000256" key="7">
    <source>
        <dbReference type="ARBA" id="ARBA00022841"/>
    </source>
</evidence>
<dbReference type="KEGG" id="maga:Mag101_00550"/>
<evidence type="ECO:0000256" key="3">
    <source>
        <dbReference type="ARBA" id="ARBA00010323"/>
    </source>
</evidence>
<feature type="transmembrane region" description="Helical" evidence="12">
    <location>
        <begin position="28"/>
        <end position="45"/>
    </location>
</feature>
<feature type="transmembrane region" description="Helical" evidence="12">
    <location>
        <begin position="6"/>
        <end position="23"/>
    </location>
</feature>
<dbReference type="GO" id="GO:0016746">
    <property type="term" value="F:acyltransferase activity"/>
    <property type="evidence" value="ECO:0007669"/>
    <property type="project" value="UniProtKB-KW"/>
</dbReference>
<keyword evidence="4 11" id="KW-1003">Cell membrane</keyword>
<sequence>MLFNSIEFILVFLPFVIAGYYILRNVTMFRAALLWLSISSLFFYAWWNPKYLPLLAGSILFNFFLGKLLAKHHLRYIFLVLGISTNLCIIALYKYLGFFASIASSITGATLDLPAIILPLAISFFTFQQIAYLVDTFRTGSAEKRFDRYLLFVTFFPQLIAGPIVKHSDVASQFELLESRRIPLNQISAGLLLFSIGLAKKVLIADQLAPYATPVFASADQGSEITLLESWGGLLAYTFQLYFDFSGYADMALGIAKMFGINLPKNFNSPYQATSIIEFWRRWHITLSNFLRDYLYIPLGGNRKGSRSANLVTTMLLGGLWHGAGWNFIIWGGLHGLFLMINHQWILIRNAISSRGYAEGYQLHTTAGVAVSSDSINAGNDTERSATRRPSRIWIKFSCLPGMVITFLAVCSAWAFFRAETLQGALSILQGFYGFNGILLPEKITHIAPVLFSDFTESNRGDALGVFPHLKGFLLIAIAMAIAFLTPNSNQICSRCFPTEESGTVIERRSILAYAWMICAGIAITLCLKTLAFTQSSEFLYFNF</sequence>
<feature type="transmembrane region" description="Helical" evidence="12">
    <location>
        <begin position="76"/>
        <end position="96"/>
    </location>
</feature>
<dbReference type="Proteomes" id="UP000188219">
    <property type="component" value="Chromosome"/>
</dbReference>
<feature type="transmembrane region" description="Helical" evidence="12">
    <location>
        <begin position="146"/>
        <end position="165"/>
    </location>
</feature>
<dbReference type="InterPro" id="IPR024194">
    <property type="entry name" value="Ac/AlaTfrase_AlgI/DltB"/>
</dbReference>
<keyword evidence="6 11" id="KW-0812">Transmembrane</keyword>
<evidence type="ECO:0000256" key="10">
    <source>
        <dbReference type="ARBA" id="ARBA00023315"/>
    </source>
</evidence>
<keyword evidence="8 12" id="KW-1133">Transmembrane helix</keyword>
<dbReference type="InterPro" id="IPR028362">
    <property type="entry name" value="AlgI"/>
</dbReference>
<evidence type="ECO:0000256" key="1">
    <source>
        <dbReference type="ARBA" id="ARBA00004651"/>
    </source>
</evidence>
<evidence type="ECO:0000256" key="2">
    <source>
        <dbReference type="ARBA" id="ARBA00005182"/>
    </source>
</evidence>
<feature type="transmembrane region" description="Helical" evidence="12">
    <location>
        <begin position="320"/>
        <end position="341"/>
    </location>
</feature>
<dbReference type="GO" id="GO:0042121">
    <property type="term" value="P:alginic acid biosynthetic process"/>
    <property type="evidence" value="ECO:0007669"/>
    <property type="project" value="UniProtKB-UniRule"/>
</dbReference>
<evidence type="ECO:0000256" key="9">
    <source>
        <dbReference type="ARBA" id="ARBA00023136"/>
    </source>
</evidence>
<comment type="pathway">
    <text evidence="2 11">Glycan biosynthesis; alginate biosynthesis.</text>
</comment>
<dbReference type="InterPro" id="IPR051085">
    <property type="entry name" value="MB_O-acyltransferase"/>
</dbReference>
<dbReference type="STRING" id="260552.Mag101_00550"/>
<keyword evidence="11" id="KW-0997">Cell inner membrane</keyword>
<evidence type="ECO:0000256" key="4">
    <source>
        <dbReference type="ARBA" id="ARBA00022475"/>
    </source>
</evidence>
<comment type="subcellular location">
    <subcellularLocation>
        <location evidence="11">Cell inner membrane</location>
    </subcellularLocation>
    <subcellularLocation>
        <location evidence="1">Cell membrane</location>
        <topology evidence="1">Multi-pass membrane protein</topology>
    </subcellularLocation>
</comment>
<protein>
    <recommendedName>
        <fullName evidence="11">Probable alginate O-acetylase</fullName>
        <ecNumber evidence="11">2.3.1.-</ecNumber>
    </recommendedName>
</protein>
<dbReference type="Pfam" id="PF03062">
    <property type="entry name" value="MBOAT"/>
    <property type="match status" value="1"/>
</dbReference>
<feature type="transmembrane region" description="Helical" evidence="12">
    <location>
        <begin position="393"/>
        <end position="417"/>
    </location>
</feature>
<evidence type="ECO:0000313" key="14">
    <source>
        <dbReference type="Proteomes" id="UP000188219"/>
    </source>
</evidence>
<dbReference type="EC" id="2.3.1.-" evidence="11"/>
<evidence type="ECO:0000256" key="11">
    <source>
        <dbReference type="PIRNR" id="PIRNR016636"/>
    </source>
</evidence>
<dbReference type="PIRSF" id="PIRSF500217">
    <property type="entry name" value="AlgI"/>
    <property type="match status" value="1"/>
</dbReference>
<evidence type="ECO:0000256" key="8">
    <source>
        <dbReference type="ARBA" id="ARBA00022989"/>
    </source>
</evidence>
<dbReference type="InterPro" id="IPR004299">
    <property type="entry name" value="MBOAT_fam"/>
</dbReference>
<feature type="transmembrane region" description="Helical" evidence="12">
    <location>
        <begin position="466"/>
        <end position="485"/>
    </location>
</feature>
<evidence type="ECO:0000313" key="13">
    <source>
        <dbReference type="EMBL" id="AQQ66305.1"/>
    </source>
</evidence>
<feature type="transmembrane region" description="Helical" evidence="12">
    <location>
        <begin position="116"/>
        <end position="134"/>
    </location>
</feature>
<keyword evidence="9 11" id="KW-0472">Membrane</keyword>
<keyword evidence="5 11" id="KW-0808">Transferase</keyword>
<keyword evidence="7 11" id="KW-0016">Alginate biosynthesis</keyword>
<dbReference type="EMBL" id="CP019650">
    <property type="protein sequence ID" value="AQQ66305.1"/>
    <property type="molecule type" value="Genomic_DNA"/>
</dbReference>